<gene>
    <name evidence="2" type="primary">ydhJ</name>
    <name evidence="2" type="ORF">MACH08_04040</name>
</gene>
<dbReference type="CDD" id="cd00077">
    <property type="entry name" value="HDc"/>
    <property type="match status" value="1"/>
</dbReference>
<dbReference type="SMART" id="SM00471">
    <property type="entry name" value="HDc"/>
    <property type="match status" value="1"/>
</dbReference>
<evidence type="ECO:0000313" key="2">
    <source>
        <dbReference type="EMBL" id="GLO64620.1"/>
    </source>
</evidence>
<name>A0ABQ5TF91_9BACI</name>
<keyword evidence="3" id="KW-1185">Reference proteome</keyword>
<dbReference type="PANTHER" id="PTHR11373:SF41">
    <property type="entry name" value="METAL-DEPENDENT PHOSPHOHYDROLASE"/>
    <property type="match status" value="1"/>
</dbReference>
<sequence>MLYVDEIYGEFEIGGVLVDLIESDSIQRLKGVYQGGASALVSDKWNVTRFEHSLGVMLLVKQLGGSLEEQIAALLHDVSHTAFSHVIDHVMDNRQENYHELIFQRLIEESTIPTILESYGYDYQTILFHIEQWRILERDAPHLCADRVDYTLRDLYRSRQVECQDIERFLEDLTIIDGYMHLRTINVAEWFVQIYYQEVLDYFLHPKNIYAYDQLSKVLRDALDEKVIVEDDFLKRDNEVLELLKRSGNKDITEMLKSIHKDIQVVTVDDNFDIYIKMKPRLIDPDIIIGDEVIPVSHVSTKAQQMNNYAKERAEKGTGIRIIQS</sequence>
<dbReference type="InterPro" id="IPR050135">
    <property type="entry name" value="dGTPase-like"/>
</dbReference>
<evidence type="ECO:0000259" key="1">
    <source>
        <dbReference type="SMART" id="SM00471"/>
    </source>
</evidence>
<dbReference type="EMBL" id="BSKO01000001">
    <property type="protein sequence ID" value="GLO64620.1"/>
    <property type="molecule type" value="Genomic_DNA"/>
</dbReference>
<proteinExistence type="predicted"/>
<protein>
    <recommendedName>
        <fullName evidence="1">HD/PDEase domain-containing protein</fullName>
    </recommendedName>
</protein>
<organism evidence="2 3">
    <name type="scientific">Oceanobacillus kimchii</name>
    <dbReference type="NCBI Taxonomy" id="746691"/>
    <lineage>
        <taxon>Bacteria</taxon>
        <taxon>Bacillati</taxon>
        <taxon>Bacillota</taxon>
        <taxon>Bacilli</taxon>
        <taxon>Bacillales</taxon>
        <taxon>Bacillaceae</taxon>
        <taxon>Oceanobacillus</taxon>
    </lineage>
</organism>
<dbReference type="RefSeq" id="WP_017795417.1">
    <property type="nucleotide sequence ID" value="NZ_BSKO01000001.1"/>
</dbReference>
<accession>A0ABQ5TF91</accession>
<reference evidence="2 3" key="1">
    <citation type="submission" date="2023-02" db="EMBL/GenBank/DDBJ databases">
        <title>Oceanobacillus kimchii IFOP_LL358 isolated form Alexandrium catenella lab strain.</title>
        <authorList>
            <person name="Gajardo G."/>
            <person name="Ueki S."/>
            <person name="Maruyama F."/>
        </authorList>
    </citation>
    <scope>NUCLEOTIDE SEQUENCE [LARGE SCALE GENOMIC DNA]</scope>
    <source>
        <strain evidence="2 3">IFOP_LL358</strain>
    </source>
</reference>
<dbReference type="Gene3D" id="1.10.3210.10">
    <property type="entry name" value="Hypothetical protein af1432"/>
    <property type="match status" value="1"/>
</dbReference>
<dbReference type="Pfam" id="PF01966">
    <property type="entry name" value="HD"/>
    <property type="match status" value="1"/>
</dbReference>
<dbReference type="InterPro" id="IPR003607">
    <property type="entry name" value="HD/PDEase_dom"/>
</dbReference>
<comment type="caution">
    <text evidence="2">The sequence shown here is derived from an EMBL/GenBank/DDBJ whole genome shotgun (WGS) entry which is preliminary data.</text>
</comment>
<dbReference type="Proteomes" id="UP001275436">
    <property type="component" value="Unassembled WGS sequence"/>
</dbReference>
<evidence type="ECO:0000313" key="3">
    <source>
        <dbReference type="Proteomes" id="UP001275436"/>
    </source>
</evidence>
<dbReference type="PANTHER" id="PTHR11373">
    <property type="entry name" value="DEOXYNUCLEOSIDE TRIPHOSPHATE TRIPHOSPHOHYDROLASE"/>
    <property type="match status" value="1"/>
</dbReference>
<dbReference type="InterPro" id="IPR006674">
    <property type="entry name" value="HD_domain"/>
</dbReference>
<dbReference type="SUPFAM" id="SSF109604">
    <property type="entry name" value="HD-domain/PDEase-like"/>
    <property type="match status" value="1"/>
</dbReference>
<feature type="domain" description="HD/PDEase" evidence="1">
    <location>
        <begin position="45"/>
        <end position="160"/>
    </location>
</feature>